<reference evidence="1 2" key="1">
    <citation type="submission" date="2016-10" db="EMBL/GenBank/DDBJ databases">
        <title>Comparative genomics of Bacillus thuringiensis reveals a path to pathogens against multiple invertebrate hosts.</title>
        <authorList>
            <person name="Zheng J."/>
            <person name="Gao Q."/>
            <person name="Liu H."/>
            <person name="Peng D."/>
            <person name="Ruan L."/>
            <person name="Sun M."/>
        </authorList>
    </citation>
    <scope>NUCLEOTIDE SEQUENCE [LARGE SCALE GENOMIC DNA]</scope>
    <source>
        <strain evidence="1">BGSC 4W1</strain>
    </source>
</reference>
<evidence type="ECO:0000313" key="1">
    <source>
        <dbReference type="EMBL" id="OTZ79084.1"/>
    </source>
</evidence>
<protein>
    <submittedName>
        <fullName evidence="1">Uncharacterized protein</fullName>
    </submittedName>
</protein>
<dbReference type="EMBL" id="NFEH01000023">
    <property type="protein sequence ID" value="OTZ79084.1"/>
    <property type="molecule type" value="Genomic_DNA"/>
</dbReference>
<organism evidence="1 2">
    <name type="scientific">Bacillus thuringiensis serovar kumamotoensis</name>
    <dbReference type="NCBI Taxonomy" id="132267"/>
    <lineage>
        <taxon>Bacteria</taxon>
        <taxon>Bacillati</taxon>
        <taxon>Bacillota</taxon>
        <taxon>Bacilli</taxon>
        <taxon>Bacillales</taxon>
        <taxon>Bacillaceae</taxon>
        <taxon>Bacillus</taxon>
        <taxon>Bacillus cereus group</taxon>
    </lineage>
</organism>
<proteinExistence type="predicted"/>
<gene>
    <name evidence="1" type="ORF">BK769_01480</name>
</gene>
<dbReference type="Proteomes" id="UP000195087">
    <property type="component" value="Unassembled WGS sequence"/>
</dbReference>
<dbReference type="RefSeq" id="WP_081143783.1">
    <property type="nucleotide sequence ID" value="NZ_NFEH01000023.1"/>
</dbReference>
<comment type="caution">
    <text evidence="1">The sequence shown here is derived from an EMBL/GenBank/DDBJ whole genome shotgun (WGS) entry which is preliminary data.</text>
</comment>
<dbReference type="AlphaFoldDB" id="A0A9X6JVK2"/>
<accession>A0A9X6JVK2</accession>
<evidence type="ECO:0000313" key="2">
    <source>
        <dbReference type="Proteomes" id="UP000195087"/>
    </source>
</evidence>
<name>A0A9X6JVK2_BACUK</name>
<sequence>MNMYVVTLSHYTDEAYFEIECVCPTKEIAKEQVAKLQREKDPDYNEWKYSWDIVKVISE</sequence>